<dbReference type="STRING" id="1642818.AWE51_15960"/>
<name>A0A163CYD2_9FLAO</name>
<dbReference type="AlphaFoldDB" id="A0A163CYD2"/>
<feature type="transmembrane region" description="Helical" evidence="1">
    <location>
        <begin position="12"/>
        <end position="32"/>
    </location>
</feature>
<evidence type="ECO:0008006" key="4">
    <source>
        <dbReference type="Google" id="ProtNLM"/>
    </source>
</evidence>
<accession>A0A163CYD2</accession>
<organism evidence="2 3">
    <name type="scientific">Aquimarina aggregata</name>
    <dbReference type="NCBI Taxonomy" id="1642818"/>
    <lineage>
        <taxon>Bacteria</taxon>
        <taxon>Pseudomonadati</taxon>
        <taxon>Bacteroidota</taxon>
        <taxon>Flavobacteriia</taxon>
        <taxon>Flavobacteriales</taxon>
        <taxon>Flavobacteriaceae</taxon>
        <taxon>Aquimarina</taxon>
    </lineage>
</organism>
<dbReference type="EMBL" id="LQRT01000001">
    <property type="protein sequence ID" value="KZS42862.1"/>
    <property type="molecule type" value="Genomic_DNA"/>
</dbReference>
<keyword evidence="1" id="KW-0472">Membrane</keyword>
<dbReference type="Proteomes" id="UP000076715">
    <property type="component" value="Unassembled WGS sequence"/>
</dbReference>
<evidence type="ECO:0000256" key="1">
    <source>
        <dbReference type="SAM" id="Phobius"/>
    </source>
</evidence>
<feature type="transmembrane region" description="Helical" evidence="1">
    <location>
        <begin position="44"/>
        <end position="64"/>
    </location>
</feature>
<reference evidence="2 3" key="1">
    <citation type="submission" date="2016-01" db="EMBL/GenBank/DDBJ databases">
        <title>The draft genome sequence of Aquimarina sp. RZW4-3-2.</title>
        <authorList>
            <person name="Wang Y."/>
        </authorList>
    </citation>
    <scope>NUCLEOTIDE SEQUENCE [LARGE SCALE GENOMIC DNA]</scope>
    <source>
        <strain evidence="2 3">RZW4-3-2</strain>
    </source>
</reference>
<sequence>MDIGTIRLLFDFGLLILIWHVQILIYPSFSYYKAEGLRQWHKKYVLRITYIVMPLMIGQLSLAIVQSFHKLGSYEIGSLIIISIIWLSTFLQFVPMHSKISFGDTDHQMLSTLIRKNWLRTVLLSIMFTWSFIHLCLQ</sequence>
<gene>
    <name evidence="2" type="ORF">AWE51_15960</name>
</gene>
<feature type="transmembrane region" description="Helical" evidence="1">
    <location>
        <begin position="117"/>
        <end position="135"/>
    </location>
</feature>
<proteinExistence type="predicted"/>
<protein>
    <recommendedName>
        <fullName evidence="4">DUF4149 domain-containing protein</fullName>
    </recommendedName>
</protein>
<keyword evidence="1" id="KW-1133">Transmembrane helix</keyword>
<keyword evidence="3" id="KW-1185">Reference proteome</keyword>
<keyword evidence="1" id="KW-0812">Transmembrane</keyword>
<evidence type="ECO:0000313" key="3">
    <source>
        <dbReference type="Proteomes" id="UP000076715"/>
    </source>
</evidence>
<evidence type="ECO:0000313" key="2">
    <source>
        <dbReference type="EMBL" id="KZS42862.1"/>
    </source>
</evidence>
<feature type="transmembrane region" description="Helical" evidence="1">
    <location>
        <begin position="76"/>
        <end position="96"/>
    </location>
</feature>
<comment type="caution">
    <text evidence="2">The sequence shown here is derived from an EMBL/GenBank/DDBJ whole genome shotgun (WGS) entry which is preliminary data.</text>
</comment>